<dbReference type="Proteomes" id="UP000625682">
    <property type="component" value="Unassembled WGS sequence"/>
</dbReference>
<gene>
    <name evidence="2" type="ORF">GCM10012282_80200</name>
</gene>
<reference evidence="2" key="2">
    <citation type="submission" date="2020-09" db="EMBL/GenBank/DDBJ databases">
        <authorList>
            <person name="Sun Q."/>
            <person name="Zhou Y."/>
        </authorList>
    </citation>
    <scope>NUCLEOTIDE SEQUENCE</scope>
    <source>
        <strain evidence="2">CGMCC 4.7272</strain>
    </source>
</reference>
<reference evidence="2" key="1">
    <citation type="journal article" date="2014" name="Int. J. Syst. Evol. Microbiol.">
        <title>Complete genome sequence of Corynebacterium casei LMG S-19264T (=DSM 44701T), isolated from a smear-ripened cheese.</title>
        <authorList>
            <consortium name="US DOE Joint Genome Institute (JGI-PGF)"/>
            <person name="Walter F."/>
            <person name="Albersmeier A."/>
            <person name="Kalinowski J."/>
            <person name="Ruckert C."/>
        </authorList>
    </citation>
    <scope>NUCLEOTIDE SEQUENCE</scope>
    <source>
        <strain evidence="2">CGMCC 4.7272</strain>
    </source>
</reference>
<evidence type="ECO:0000313" key="3">
    <source>
        <dbReference type="Proteomes" id="UP000625682"/>
    </source>
</evidence>
<proteinExistence type="predicted"/>
<feature type="region of interest" description="Disordered" evidence="1">
    <location>
        <begin position="35"/>
        <end position="111"/>
    </location>
</feature>
<evidence type="ECO:0000313" key="2">
    <source>
        <dbReference type="EMBL" id="GGJ71322.1"/>
    </source>
</evidence>
<organism evidence="2 3">
    <name type="scientific">Streptomyces lacrimifluminis</name>
    <dbReference type="NCBI Taxonomy" id="1500077"/>
    <lineage>
        <taxon>Bacteria</taxon>
        <taxon>Bacillati</taxon>
        <taxon>Actinomycetota</taxon>
        <taxon>Actinomycetes</taxon>
        <taxon>Kitasatosporales</taxon>
        <taxon>Streptomycetaceae</taxon>
        <taxon>Streptomyces</taxon>
    </lineage>
</organism>
<dbReference type="EMBL" id="BMMU01000068">
    <property type="protein sequence ID" value="GGJ71322.1"/>
    <property type="molecule type" value="Genomic_DNA"/>
</dbReference>
<sequence>MRNPGVTDADSFLSALGHGCLPGLDKPDRLEYRRGSAGRSATSAAVDALPRRGVGRPPTLGTVSAPKNKKSAPRTLVAHPTGDVVPRRSPEIPVVDCTATGDMSPRDGDVDPRARTLVRAVRFSGLG</sequence>
<keyword evidence="3" id="KW-1185">Reference proteome</keyword>
<dbReference type="AlphaFoldDB" id="A0A917UNQ3"/>
<evidence type="ECO:0000256" key="1">
    <source>
        <dbReference type="SAM" id="MobiDB-lite"/>
    </source>
</evidence>
<protein>
    <submittedName>
        <fullName evidence="2">Uncharacterized protein</fullName>
    </submittedName>
</protein>
<accession>A0A917UNQ3</accession>
<comment type="caution">
    <text evidence="2">The sequence shown here is derived from an EMBL/GenBank/DDBJ whole genome shotgun (WGS) entry which is preliminary data.</text>
</comment>
<feature type="compositionally biased region" description="Low complexity" evidence="1">
    <location>
        <begin position="35"/>
        <end position="45"/>
    </location>
</feature>
<name>A0A917UNQ3_9ACTN</name>